<protein>
    <submittedName>
        <fullName evidence="2">DUF2125 domain-containing protein</fullName>
    </submittedName>
</protein>
<dbReference type="InterPro" id="IPR018666">
    <property type="entry name" value="DUF2125"/>
</dbReference>
<reference evidence="2 3" key="1">
    <citation type="submission" date="2019-10" db="EMBL/GenBank/DDBJ databases">
        <title>Pseudopuniceibacterium sp. HQ09 islated from Antarctica.</title>
        <authorList>
            <person name="Liao L."/>
            <person name="Su S."/>
            <person name="Chen B."/>
            <person name="Yu Y."/>
        </authorList>
    </citation>
    <scope>NUCLEOTIDE SEQUENCE [LARGE SCALE GENOMIC DNA]</scope>
    <source>
        <strain evidence="2 3">HQ09</strain>
    </source>
</reference>
<dbReference type="KEGG" id="pshq:F3W81_16005"/>
<name>A0A7L9WQT4_9RHOB</name>
<dbReference type="AlphaFoldDB" id="A0A7L9WQT4"/>
<feature type="signal peptide" evidence="1">
    <location>
        <begin position="1"/>
        <end position="19"/>
    </location>
</feature>
<evidence type="ECO:0000313" key="2">
    <source>
        <dbReference type="EMBL" id="QOL82204.1"/>
    </source>
</evidence>
<proteinExistence type="predicted"/>
<feature type="chain" id="PRO_5032631627" evidence="1">
    <location>
        <begin position="20"/>
        <end position="487"/>
    </location>
</feature>
<dbReference type="Proteomes" id="UP000594118">
    <property type="component" value="Chromosome"/>
</dbReference>
<sequence length="487" mass="51299">MSVRIHVAVSCLALSQAFANPAFSLTPDDVWSDWQSAFSDSGLGIEADVLRSAGTLSLTNIALTLPGESGEAPAQVTLGEITLAPAADDSVLISLPNSAPFRISSPTSDLAGSYGQQGFRMIASGVPGQTRYTYDARAFNVSLESITNRSATASPEQLTPPITLRATEPKGQADLSLGDTIRILQTSDIAGLAFDLQMSEPTVGDVAFSFAVNDISSSSQSQIDTALVRQDGLQSARQVTTEQSFASASLAFSFKDETDSVNLQSHSQEGRGTARIDADAFSYDASARNVTLALADADLGFPLETSVDQVTFQATGPTMAQDETAPFSLALSLQSMNVPDAIWAMFDAANKLPHDPMSLDLALSGAGRFNAQSEEPELDRLAIDRFALTGIGAEITAQGAFDTDLSQRSRLGNYPKFSGQIDLTAKGVMGVLETLSDSGILPPQFVYGAALYAGMLARQVSGPDDLATTVIITPEEKVMINGQVISE</sequence>
<dbReference type="EMBL" id="CP045201">
    <property type="protein sequence ID" value="QOL82204.1"/>
    <property type="molecule type" value="Genomic_DNA"/>
</dbReference>
<accession>A0A7L9WQT4</accession>
<dbReference type="RefSeq" id="WP_193080195.1">
    <property type="nucleotide sequence ID" value="NZ_CP045201.1"/>
</dbReference>
<keyword evidence="3" id="KW-1185">Reference proteome</keyword>
<evidence type="ECO:0000313" key="3">
    <source>
        <dbReference type="Proteomes" id="UP000594118"/>
    </source>
</evidence>
<dbReference type="Pfam" id="PF09898">
    <property type="entry name" value="DUF2125"/>
    <property type="match status" value="1"/>
</dbReference>
<organism evidence="2 3">
    <name type="scientific">Pseudooceanicola spongiae</name>
    <dbReference type="NCBI Taxonomy" id="2613965"/>
    <lineage>
        <taxon>Bacteria</taxon>
        <taxon>Pseudomonadati</taxon>
        <taxon>Pseudomonadota</taxon>
        <taxon>Alphaproteobacteria</taxon>
        <taxon>Rhodobacterales</taxon>
        <taxon>Paracoccaceae</taxon>
        <taxon>Pseudooceanicola</taxon>
    </lineage>
</organism>
<keyword evidence="1" id="KW-0732">Signal</keyword>
<gene>
    <name evidence="2" type="ORF">F3W81_16005</name>
</gene>
<evidence type="ECO:0000256" key="1">
    <source>
        <dbReference type="SAM" id="SignalP"/>
    </source>
</evidence>